<sequence length="70" mass="7403">MHCLMAAEGPWYELRQINIADFGKIGQPLLFVIGVCGRVVGHGLAPLIWRGEDVTAVGGTYTPSGGNGHP</sequence>
<evidence type="ECO:0000313" key="1">
    <source>
        <dbReference type="EMBL" id="GAJ94225.1"/>
    </source>
</evidence>
<dbReference type="AlphaFoldDB" id="A0AA87U5R4"/>
<accession>A0AA87U5R4</accession>
<dbReference type="Proteomes" id="UP000026941">
    <property type="component" value="Unassembled WGS sequence"/>
</dbReference>
<proteinExistence type="predicted"/>
<name>A0AA87U5R4_RHIRH</name>
<organism evidence="1 2">
    <name type="scientific">Rhizobium rhizogenes NBRC 13257</name>
    <dbReference type="NCBI Taxonomy" id="1220581"/>
    <lineage>
        <taxon>Bacteria</taxon>
        <taxon>Pseudomonadati</taxon>
        <taxon>Pseudomonadota</taxon>
        <taxon>Alphaproteobacteria</taxon>
        <taxon>Hyphomicrobiales</taxon>
        <taxon>Rhizobiaceae</taxon>
        <taxon>Rhizobium/Agrobacterium group</taxon>
        <taxon>Rhizobium</taxon>
    </lineage>
</organism>
<evidence type="ECO:0000313" key="2">
    <source>
        <dbReference type="Proteomes" id="UP000026941"/>
    </source>
</evidence>
<comment type="caution">
    <text evidence="1">The sequence shown here is derived from an EMBL/GenBank/DDBJ whole genome shotgun (WGS) entry which is preliminary data.</text>
</comment>
<reference evidence="1 2" key="1">
    <citation type="submission" date="2014-05" db="EMBL/GenBank/DDBJ databases">
        <title>Whole genome shotgun sequence of Rhizobium rhizogenes NBRC 13257.</title>
        <authorList>
            <person name="Katano-Makiyama Y."/>
            <person name="Hosoyama A."/>
            <person name="Hashimoto M."/>
            <person name="Hosoyama Y."/>
            <person name="Noguchi M."/>
            <person name="Tsuchikane K."/>
            <person name="Kimura A."/>
            <person name="Ohji S."/>
            <person name="Ichikawa N."/>
            <person name="Yamazoe A."/>
            <person name="Fujita N."/>
        </authorList>
    </citation>
    <scope>NUCLEOTIDE SEQUENCE [LARGE SCALE GENOMIC DNA]</scope>
    <source>
        <strain evidence="1 2">NBRC 13257</strain>
    </source>
</reference>
<protein>
    <submittedName>
        <fullName evidence="1">Uncharacterized protein</fullName>
    </submittedName>
</protein>
<dbReference type="EMBL" id="BAYX01000007">
    <property type="protein sequence ID" value="GAJ94225.1"/>
    <property type="molecule type" value="Genomic_DNA"/>
</dbReference>
<gene>
    <name evidence="1" type="ORF">RRH01S_07_04280</name>
</gene>